<dbReference type="Proteomes" id="UP000587524">
    <property type="component" value="Unassembled WGS sequence"/>
</dbReference>
<dbReference type="EMBL" id="JACJHZ010000002">
    <property type="protein sequence ID" value="MBA9018601.1"/>
    <property type="molecule type" value="Genomic_DNA"/>
</dbReference>
<keyword evidence="2" id="KW-1185">Reference proteome</keyword>
<proteinExistence type="predicted"/>
<sequence>MTPFASVALFKRAGKLTFKPPRKERSDTATQARKSAIRFWRGNIGGDDVLTRVIVVREFGGVLEISERGGAVGAERPWTEYSLDLATASQAPHLAACMKEIGIDAVDIPPPVPDVLVINGFTYRREI</sequence>
<evidence type="ECO:0000313" key="1">
    <source>
        <dbReference type="EMBL" id="MBA9018601.1"/>
    </source>
</evidence>
<protein>
    <submittedName>
        <fullName evidence="1">Uncharacterized protein</fullName>
    </submittedName>
</protein>
<organism evidence="1 2">
    <name type="scientific">Aminobacter ciceronei</name>
    <dbReference type="NCBI Taxonomy" id="150723"/>
    <lineage>
        <taxon>Bacteria</taxon>
        <taxon>Pseudomonadati</taxon>
        <taxon>Pseudomonadota</taxon>
        <taxon>Alphaproteobacteria</taxon>
        <taxon>Hyphomicrobiales</taxon>
        <taxon>Phyllobacteriaceae</taxon>
        <taxon>Aminobacter</taxon>
    </lineage>
</organism>
<gene>
    <name evidence="1" type="ORF">HNQ97_000587</name>
</gene>
<comment type="caution">
    <text evidence="1">The sequence shown here is derived from an EMBL/GenBank/DDBJ whole genome shotgun (WGS) entry which is preliminary data.</text>
</comment>
<reference evidence="1 2" key="1">
    <citation type="submission" date="2020-08" db="EMBL/GenBank/DDBJ databases">
        <title>Genomic Encyclopedia of Type Strains, Phase IV (KMG-IV): sequencing the most valuable type-strain genomes for metagenomic binning, comparative biology and taxonomic classification.</title>
        <authorList>
            <person name="Goeker M."/>
        </authorList>
    </citation>
    <scope>NUCLEOTIDE SEQUENCE [LARGE SCALE GENOMIC DNA]</scope>
    <source>
        <strain evidence="1 2">DSM 17455</strain>
    </source>
</reference>
<accession>A0ABR6C0U7</accession>
<name>A0ABR6C0U7_9HYPH</name>
<evidence type="ECO:0000313" key="2">
    <source>
        <dbReference type="Proteomes" id="UP000587524"/>
    </source>
</evidence>
<dbReference type="RefSeq" id="WP_182573445.1">
    <property type="nucleotide sequence ID" value="NZ_JACJHY010000002.1"/>
</dbReference>